<comment type="caution">
    <text evidence="2">The sequence shown here is derived from an EMBL/GenBank/DDBJ whole genome shotgun (WGS) entry which is preliminary data.</text>
</comment>
<feature type="region of interest" description="Disordered" evidence="1">
    <location>
        <begin position="1"/>
        <end position="39"/>
    </location>
</feature>
<evidence type="ECO:0000256" key="1">
    <source>
        <dbReference type="SAM" id="MobiDB-lite"/>
    </source>
</evidence>
<evidence type="ECO:0000313" key="3">
    <source>
        <dbReference type="Proteomes" id="UP000440716"/>
    </source>
</evidence>
<accession>A0A7K1RNB7</accession>
<dbReference type="RefSeq" id="WP_143051701.1">
    <property type="nucleotide sequence ID" value="NZ_CP146243.1"/>
</dbReference>
<protein>
    <submittedName>
        <fullName evidence="2">Uncharacterized protein</fullName>
    </submittedName>
</protein>
<organism evidence="2 3">
    <name type="scientific">Agrobacterium vitis</name>
    <name type="common">Rhizobium vitis</name>
    <dbReference type="NCBI Taxonomy" id="373"/>
    <lineage>
        <taxon>Bacteria</taxon>
        <taxon>Pseudomonadati</taxon>
        <taxon>Pseudomonadota</taxon>
        <taxon>Alphaproteobacteria</taxon>
        <taxon>Hyphomicrobiales</taxon>
        <taxon>Rhizobiaceae</taxon>
        <taxon>Rhizobium/Agrobacterium group</taxon>
        <taxon>Agrobacterium</taxon>
    </lineage>
</organism>
<name>A0A7K1RNB7_AGRVI</name>
<sequence>MFQRSPGCRLSSGSAPRVRAKGHGHQRPGPRSGHCQEERGRFADGAARLRRAATDAGLPCDEAMILPQRGAKAAFDRGAPMSDRSKTEVLCRPTIWFTTA</sequence>
<feature type="compositionally biased region" description="Basic residues" evidence="1">
    <location>
        <begin position="18"/>
        <end position="28"/>
    </location>
</feature>
<dbReference type="Proteomes" id="UP000440716">
    <property type="component" value="Unassembled WGS sequence"/>
</dbReference>
<proteinExistence type="predicted"/>
<gene>
    <name evidence="2" type="ORF">GOZ88_25895</name>
</gene>
<reference evidence="2 3" key="1">
    <citation type="submission" date="2019-12" db="EMBL/GenBank/DDBJ databases">
        <title>Whole-genome sequencing of Allorhizobium vitis.</title>
        <authorList>
            <person name="Gan H.M."/>
            <person name="Szegedi E."/>
            <person name="Burr T."/>
            <person name="Savka M.A."/>
        </authorList>
    </citation>
    <scope>NUCLEOTIDE SEQUENCE [LARGE SCALE GENOMIC DNA]</scope>
    <source>
        <strain evidence="2 3">CG415</strain>
    </source>
</reference>
<dbReference type="EMBL" id="WPHU01000023">
    <property type="protein sequence ID" value="MVA59525.1"/>
    <property type="molecule type" value="Genomic_DNA"/>
</dbReference>
<dbReference type="AlphaFoldDB" id="A0A7K1RNB7"/>
<evidence type="ECO:0000313" key="2">
    <source>
        <dbReference type="EMBL" id="MVA59525.1"/>
    </source>
</evidence>